<gene>
    <name evidence="2" type="ORF">CSR02_12480</name>
</gene>
<reference evidence="2 3" key="1">
    <citation type="submission" date="2017-10" db="EMBL/GenBank/DDBJ databases">
        <title>Genomic analysis of the genus Acetobacter.</title>
        <authorList>
            <person name="Kim K.H."/>
            <person name="Chun B.H."/>
            <person name="Son A.R."/>
            <person name="Jeon C.O."/>
        </authorList>
    </citation>
    <scope>NUCLEOTIDE SEQUENCE [LARGE SCALE GENOMIC DNA]</scope>
    <source>
        <strain evidence="2 3">LHT 2458</strain>
    </source>
</reference>
<evidence type="ECO:0000259" key="1">
    <source>
        <dbReference type="Pfam" id="PF00364"/>
    </source>
</evidence>
<accession>A0A2G4R9N1</accession>
<name>A0A2G4R9N1_9PROT</name>
<dbReference type="InterPro" id="IPR000089">
    <property type="entry name" value="Biotin_lipoyl"/>
</dbReference>
<dbReference type="Gene3D" id="2.40.50.100">
    <property type="match status" value="1"/>
</dbReference>
<dbReference type="SUPFAM" id="SSF51230">
    <property type="entry name" value="Single hybrid motif"/>
    <property type="match status" value="1"/>
</dbReference>
<evidence type="ECO:0000313" key="3">
    <source>
        <dbReference type="Proteomes" id="UP000228751"/>
    </source>
</evidence>
<sequence length="131" mass="13996">MQISQWLNEAGLNSLELSNAHGTRFRICVETAKNPAESSLQQNIVATQQVSTDISITAPYFGHLLLCNPVTMETFAPIGSSVCKGAIVAILQIEDLTLPVTASDNGTIVQILAKDGDLVGYGQPILKIQSQ</sequence>
<dbReference type="Proteomes" id="UP000228751">
    <property type="component" value="Unassembled WGS sequence"/>
</dbReference>
<dbReference type="AlphaFoldDB" id="A0A2G4R9N1"/>
<evidence type="ECO:0000313" key="2">
    <source>
        <dbReference type="EMBL" id="PHY93278.1"/>
    </source>
</evidence>
<feature type="domain" description="Lipoyl-binding" evidence="1">
    <location>
        <begin position="56"/>
        <end position="128"/>
    </location>
</feature>
<keyword evidence="3" id="KW-1185">Reference proteome</keyword>
<organism evidence="2 3">
    <name type="scientific">Acetobacter pomorum</name>
    <dbReference type="NCBI Taxonomy" id="65959"/>
    <lineage>
        <taxon>Bacteria</taxon>
        <taxon>Pseudomonadati</taxon>
        <taxon>Pseudomonadota</taxon>
        <taxon>Alphaproteobacteria</taxon>
        <taxon>Acetobacterales</taxon>
        <taxon>Acetobacteraceae</taxon>
        <taxon>Acetobacter</taxon>
    </lineage>
</organism>
<comment type="caution">
    <text evidence="2">The sequence shown here is derived from an EMBL/GenBank/DDBJ whole genome shotgun (WGS) entry which is preliminary data.</text>
</comment>
<proteinExistence type="predicted"/>
<dbReference type="Pfam" id="PF00364">
    <property type="entry name" value="Biotin_lipoyl"/>
    <property type="match status" value="1"/>
</dbReference>
<dbReference type="OrthoDB" id="7282278at2"/>
<dbReference type="InterPro" id="IPR011053">
    <property type="entry name" value="Single_hybrid_motif"/>
</dbReference>
<protein>
    <recommendedName>
        <fullName evidence="1">Lipoyl-binding domain-containing protein</fullName>
    </recommendedName>
</protein>
<dbReference type="EMBL" id="PEBQ01000153">
    <property type="protein sequence ID" value="PHY93278.1"/>
    <property type="molecule type" value="Genomic_DNA"/>
</dbReference>